<evidence type="ECO:0000256" key="7">
    <source>
        <dbReference type="ARBA" id="ARBA00023136"/>
    </source>
</evidence>
<comment type="caution">
    <text evidence="11">The sequence shown here is derived from an EMBL/GenBank/DDBJ whole genome shotgun (WGS) entry which is preliminary data.</text>
</comment>
<reference evidence="11 12" key="1">
    <citation type="journal article" date="2018" name="Evol. Lett.">
        <title>Horizontal gene cluster transfer increased hallucinogenic mushroom diversity.</title>
        <authorList>
            <person name="Reynolds H.T."/>
            <person name="Vijayakumar V."/>
            <person name="Gluck-Thaler E."/>
            <person name="Korotkin H.B."/>
            <person name="Matheny P.B."/>
            <person name="Slot J.C."/>
        </authorList>
    </citation>
    <scope>NUCLEOTIDE SEQUENCE [LARGE SCALE GENOMIC DNA]</scope>
    <source>
        <strain evidence="11 12">2629</strain>
    </source>
</reference>
<keyword evidence="6 10" id="KW-1133">Transmembrane helix</keyword>
<dbReference type="FunCoup" id="A0A409Y6T9">
    <property type="interactions" value="300"/>
</dbReference>
<comment type="pathway">
    <text evidence="2">Protein modification; protein glycosylation.</text>
</comment>
<feature type="transmembrane region" description="Helical" evidence="10">
    <location>
        <begin position="378"/>
        <end position="398"/>
    </location>
</feature>
<evidence type="ECO:0000256" key="10">
    <source>
        <dbReference type="RuleBase" id="RU365067"/>
    </source>
</evidence>
<dbReference type="Proteomes" id="UP000284842">
    <property type="component" value="Unassembled WGS sequence"/>
</dbReference>
<comment type="similarity">
    <text evidence="3 10">Belongs to the RFT1 family.</text>
</comment>
<keyword evidence="12" id="KW-1185">Reference proteome</keyword>
<dbReference type="Pfam" id="PF04506">
    <property type="entry name" value="Rft-1"/>
    <property type="match status" value="1"/>
</dbReference>
<feature type="transmembrane region" description="Helical" evidence="10">
    <location>
        <begin position="335"/>
        <end position="358"/>
    </location>
</feature>
<protein>
    <recommendedName>
        <fullName evidence="8 10">Man(5)GlcNAc(2)-PP-dolichol translocation protein RFT1</fullName>
    </recommendedName>
</protein>
<dbReference type="OrthoDB" id="9979195at2759"/>
<evidence type="ECO:0000256" key="1">
    <source>
        <dbReference type="ARBA" id="ARBA00004477"/>
    </source>
</evidence>
<keyword evidence="5 10" id="KW-0256">Endoplasmic reticulum</keyword>
<proteinExistence type="inferred from homology"/>
<dbReference type="GO" id="GO:0034203">
    <property type="term" value="P:glycolipid translocation"/>
    <property type="evidence" value="ECO:0007669"/>
    <property type="project" value="TreeGrafter"/>
</dbReference>
<evidence type="ECO:0000256" key="3">
    <source>
        <dbReference type="ARBA" id="ARBA00010288"/>
    </source>
</evidence>
<dbReference type="InParanoid" id="A0A409Y6T9"/>
<evidence type="ECO:0000256" key="4">
    <source>
        <dbReference type="ARBA" id="ARBA00022692"/>
    </source>
</evidence>
<dbReference type="GO" id="GO:0005789">
    <property type="term" value="C:endoplasmic reticulum membrane"/>
    <property type="evidence" value="ECO:0007669"/>
    <property type="project" value="UniProtKB-SubCell"/>
</dbReference>
<dbReference type="PANTHER" id="PTHR13117">
    <property type="entry name" value="ENDOPLASMIC RETICULUM MULTISPAN TRANSMEMBRANE PROTEIN-RELATED"/>
    <property type="match status" value="1"/>
</dbReference>
<dbReference type="AlphaFoldDB" id="A0A409Y6T9"/>
<dbReference type="EMBL" id="NHTK01001380">
    <property type="protein sequence ID" value="PPQ98651.1"/>
    <property type="molecule type" value="Genomic_DNA"/>
</dbReference>
<keyword evidence="7 10" id="KW-0472">Membrane</keyword>
<evidence type="ECO:0000256" key="9">
    <source>
        <dbReference type="ARBA" id="ARBA00045912"/>
    </source>
</evidence>
<evidence type="ECO:0000256" key="8">
    <source>
        <dbReference type="ARBA" id="ARBA00044793"/>
    </source>
</evidence>
<organism evidence="11 12">
    <name type="scientific">Panaeolus cyanescens</name>
    <dbReference type="NCBI Taxonomy" id="181874"/>
    <lineage>
        <taxon>Eukaryota</taxon>
        <taxon>Fungi</taxon>
        <taxon>Dikarya</taxon>
        <taxon>Basidiomycota</taxon>
        <taxon>Agaricomycotina</taxon>
        <taxon>Agaricomycetes</taxon>
        <taxon>Agaricomycetidae</taxon>
        <taxon>Agaricales</taxon>
        <taxon>Agaricineae</taxon>
        <taxon>Galeropsidaceae</taxon>
        <taxon>Panaeolus</taxon>
    </lineage>
</organism>
<accession>A0A409Y6T9</accession>
<evidence type="ECO:0000256" key="2">
    <source>
        <dbReference type="ARBA" id="ARBA00004922"/>
    </source>
</evidence>
<feature type="transmembrane region" description="Helical" evidence="10">
    <location>
        <begin position="161"/>
        <end position="179"/>
    </location>
</feature>
<feature type="transmembrane region" description="Helical" evidence="10">
    <location>
        <begin position="92"/>
        <end position="110"/>
    </location>
</feature>
<dbReference type="PANTHER" id="PTHR13117:SF5">
    <property type="entry name" value="PROTEIN RFT1 HOMOLOG"/>
    <property type="match status" value="1"/>
</dbReference>
<dbReference type="STRING" id="181874.A0A409Y6T9"/>
<comment type="function">
    <text evidence="9 10">Intramembrane glycolipid transporter that operates in the biosynthetic pathway of dolichol-linked oligosaccharides, the glycan precursors employed in protein asparagine (N)-glycosylation. The sequential addition of sugars to dolichol pyrophosphate produces dolichol-linked oligosaccharides containing fourteen sugars, including two GlcNAcs, nine mannoses and three glucoses. Once assembled, the oligosaccharide is transferred from the lipid to nascent proteins by oligosaccharyltransferases. The assembly of dolichol-linked oligosaccharides begins on the cytosolic side of the endoplasmic reticulum membrane and finishes in its lumen. RFT1 could mediate the translocation of the cytosolically oriented intermediate DolPP-GlcNAc2Man5, produced by ALG11, into the ER lumen where dolichol-linked oligosaccharides assembly continues. However, the intramembrane lipid transporter activity could not be confirmed in vitro.</text>
</comment>
<evidence type="ECO:0000313" key="11">
    <source>
        <dbReference type="EMBL" id="PPQ98651.1"/>
    </source>
</evidence>
<keyword evidence="10" id="KW-0813">Transport</keyword>
<dbReference type="InterPro" id="IPR007594">
    <property type="entry name" value="RFT1"/>
</dbReference>
<evidence type="ECO:0000256" key="5">
    <source>
        <dbReference type="ARBA" id="ARBA00022824"/>
    </source>
</evidence>
<name>A0A409Y6T9_9AGAR</name>
<feature type="transmembrane region" description="Helical" evidence="10">
    <location>
        <begin position="410"/>
        <end position="429"/>
    </location>
</feature>
<evidence type="ECO:0000256" key="6">
    <source>
        <dbReference type="ARBA" id="ARBA00022989"/>
    </source>
</evidence>
<feature type="transmembrane region" description="Helical" evidence="10">
    <location>
        <begin position="519"/>
        <end position="539"/>
    </location>
</feature>
<dbReference type="GO" id="GO:0006488">
    <property type="term" value="P:dolichol-linked oligosaccharide biosynthetic process"/>
    <property type="evidence" value="ECO:0007669"/>
    <property type="project" value="InterPro"/>
</dbReference>
<comment type="subcellular location">
    <subcellularLocation>
        <location evidence="1 10">Endoplasmic reticulum membrane</location>
        <topology evidence="1 10">Multi-pass membrane protein</topology>
    </subcellularLocation>
</comment>
<feature type="transmembrane region" description="Helical" evidence="10">
    <location>
        <begin position="122"/>
        <end position="140"/>
    </location>
</feature>
<feature type="transmembrane region" description="Helical" evidence="10">
    <location>
        <begin position="479"/>
        <end position="499"/>
    </location>
</feature>
<sequence length="559" mass="61426">MASLVQKSILTASSLMALQLVSRLFTFGLNQALFRLASPAAYGAAAIQFELILSSILFLSREGVRNAILRAPKRVNEGKVDNERARQDNLSFLPMLVGIPLALFTSVTYAHFAAEEVKNQPYFSITIALYAIAAVGELFSEPMYNLAMSTLQTSVRVRAEGLAISAKSIATLLVLVYDAKRQHAQPGELGLISFAVGQLAYSTVLFLSYLVNFGMAAIFPGRPADAKTIWTWIDYDLFGLSLTMTSQSVVKHFLTEGDKFVLSAFSPLEDQGGYAMAVNYGSLIARIIFQPIEETLRLFFSRTLNAVSNSSHTTNKPSSESTQAITSASRTLSSLLTIQTAFSILLVVFGSSYLPLVLPIMLPRSFLHTSAPRVLSAWVWYIPFLALNGGLEAFFTSVATSSHFMNQSRWMVLFSMLYIGSAIILYRAGFGDASLVYANIINLSARIAYCLNFTTIYFNSTQNSTSSPVFSIRRSLLPSWAFVLSVAISRAVIAKSEAYFKPLELVNNFGRGVLFQKYFIAHVAVGGCLGLACLGVWWMTTGRHMKLSMPSRTSRNKTE</sequence>
<gene>
    <name evidence="11" type="ORF">CVT24_004149</name>
</gene>
<evidence type="ECO:0000313" key="12">
    <source>
        <dbReference type="Proteomes" id="UP000284842"/>
    </source>
</evidence>
<keyword evidence="4 10" id="KW-0812">Transmembrane</keyword>
<feature type="transmembrane region" description="Helical" evidence="10">
    <location>
        <begin position="435"/>
        <end position="458"/>
    </location>
</feature>
<feature type="transmembrane region" description="Helical" evidence="10">
    <location>
        <begin position="199"/>
        <end position="219"/>
    </location>
</feature>